<name>A0AAD0MSS3_9FUSO</name>
<reference evidence="1 2" key="1">
    <citation type="submission" date="2018-03" db="EMBL/GenBank/DDBJ databases">
        <title>Complete Fusobacterium genomes using hybrid Minion sequencing.</title>
        <authorList>
            <person name="Slade D.J."/>
            <person name="Lahmers K."/>
        </authorList>
    </citation>
    <scope>NUCLEOTIDE SEQUENCE [LARGE SCALE GENOMIC DNA]</scope>
    <source>
        <strain evidence="1 2">2_1_31</strain>
    </source>
</reference>
<dbReference type="AlphaFoldDB" id="A0AAD0MSS3"/>
<organism evidence="1 2">
    <name type="scientific">Fusobacterium periodonticum</name>
    <dbReference type="NCBI Taxonomy" id="860"/>
    <lineage>
        <taxon>Bacteria</taxon>
        <taxon>Fusobacteriati</taxon>
        <taxon>Fusobacteriota</taxon>
        <taxon>Fusobacteriia</taxon>
        <taxon>Fusobacteriales</taxon>
        <taxon>Fusobacteriaceae</taxon>
        <taxon>Fusobacterium</taxon>
    </lineage>
</organism>
<evidence type="ECO:0000313" key="2">
    <source>
        <dbReference type="Proteomes" id="UP000241472"/>
    </source>
</evidence>
<protein>
    <submittedName>
        <fullName evidence="1">Uncharacterized protein</fullName>
    </submittedName>
</protein>
<sequence>MKFKTYRVDRTDDAMTLQTSAGVYAISEKLIYNFKRIIGIPSTSKIVSISATQSSGYAEYATYDYDADLAAVGHIVNTSNPRWISINVAYI</sequence>
<gene>
    <name evidence="1" type="ORF">C4N17_10290</name>
</gene>
<evidence type="ECO:0000313" key="1">
    <source>
        <dbReference type="EMBL" id="AVQ26509.1"/>
    </source>
</evidence>
<dbReference type="EMBL" id="CP028108">
    <property type="protein sequence ID" value="AVQ26509.1"/>
    <property type="molecule type" value="Genomic_DNA"/>
</dbReference>
<proteinExistence type="predicted"/>
<accession>A0AAD0MSS3</accession>
<dbReference type="Proteomes" id="UP000241472">
    <property type="component" value="Chromosome"/>
</dbReference>
<dbReference type="KEGG" id="fpei:C4N17_10290"/>